<accession>A0A385YVR6</accession>
<evidence type="ECO:0000313" key="4">
    <source>
        <dbReference type="Proteomes" id="UP000265725"/>
    </source>
</evidence>
<feature type="region of interest" description="Disordered" evidence="1">
    <location>
        <begin position="63"/>
        <end position="83"/>
    </location>
</feature>
<protein>
    <submittedName>
        <fullName evidence="2">Uncharacterized protein</fullName>
    </submittedName>
</protein>
<dbReference type="KEGG" id="paek:D3873_09175"/>
<dbReference type="KEGG" id="paek:D3873_07125"/>
<gene>
    <name evidence="2" type="ORF">D3873_07125</name>
    <name evidence="3" type="ORF">D3873_09175</name>
</gene>
<evidence type="ECO:0000313" key="2">
    <source>
        <dbReference type="EMBL" id="AYC29672.1"/>
    </source>
</evidence>
<organism evidence="2 4">
    <name type="scientific">Paenisporosarcina cavernae</name>
    <dbReference type="NCBI Taxonomy" id="2320858"/>
    <lineage>
        <taxon>Bacteria</taxon>
        <taxon>Bacillati</taxon>
        <taxon>Bacillota</taxon>
        <taxon>Bacilli</taxon>
        <taxon>Bacillales</taxon>
        <taxon>Caryophanaceae</taxon>
        <taxon>Paenisporosarcina</taxon>
    </lineage>
</organism>
<dbReference type="RefSeq" id="WP_119883410.1">
    <property type="nucleotide sequence ID" value="NZ_CP032418.1"/>
</dbReference>
<keyword evidence="4" id="KW-1185">Reference proteome</keyword>
<sequence>METPSEYAGLSREDVLKALAEWIVSVSLKKEQATPEEIQALPKVAHVYLENYSITQINKLSEEFEPETSEGKCHGELASPGTK</sequence>
<evidence type="ECO:0000313" key="3">
    <source>
        <dbReference type="EMBL" id="AYC30035.1"/>
    </source>
</evidence>
<name>A0A385YVR6_9BACL</name>
<dbReference type="AlphaFoldDB" id="A0A385YVR6"/>
<reference evidence="4" key="2">
    <citation type="submission" date="2018-09" db="EMBL/GenBank/DDBJ databases">
        <authorList>
            <person name="Zhu H."/>
        </authorList>
    </citation>
    <scope>NUCLEOTIDE SEQUENCE [LARGE SCALE GENOMIC DNA]</scope>
    <source>
        <strain evidence="4">K2R23-3</strain>
    </source>
</reference>
<dbReference type="EMBL" id="CP032418">
    <property type="protein sequence ID" value="AYC30035.1"/>
    <property type="molecule type" value="Genomic_DNA"/>
</dbReference>
<evidence type="ECO:0000256" key="1">
    <source>
        <dbReference type="SAM" id="MobiDB-lite"/>
    </source>
</evidence>
<dbReference type="EMBL" id="CP032418">
    <property type="protein sequence ID" value="AYC29672.1"/>
    <property type="molecule type" value="Genomic_DNA"/>
</dbReference>
<proteinExistence type="predicted"/>
<reference evidence="2" key="1">
    <citation type="submission" date="2018-09" db="EMBL/GenBank/DDBJ databases">
        <authorList>
            <person name="Parvin R."/>
            <person name="Begum J.A."/>
            <person name="Chowdhury E.H."/>
            <person name="Islam M.R."/>
            <person name="Harder T."/>
        </authorList>
    </citation>
    <scope>NUCLEOTIDE SEQUENCE</scope>
    <source>
        <strain evidence="2">K2R23-3</strain>
    </source>
</reference>
<dbReference type="Proteomes" id="UP000265725">
    <property type="component" value="Chromosome"/>
</dbReference>